<proteinExistence type="predicted"/>
<gene>
    <name evidence="2" type="ORF">MSAN_00327300</name>
</gene>
<name>A0A8H6ZB95_9AGAR</name>
<dbReference type="Proteomes" id="UP000623467">
    <property type="component" value="Unassembled WGS sequence"/>
</dbReference>
<sequence>MRRAWECAGGPARPHPNKPGAEAPRAQAENIIAHHDAMPAAAAMGKPRTARAAQYNYVSYLPRVAARRPPQPPRPAPRSDAPRSEMSVAGRSVERASRAPSERRGNQYLFWIYICGREPPAPRVESLHGLGCRATSRLRSCARPTIYGSTFVCRELHGAWNALHAHALRWASERPAHRAATARVEYRADCEPHTATMVTRVESSRHERCPNAERVRGAAHLPGATGTACPTRAPRGSTLRLRIRMLTASCDELRTANNAARACAELRKSSRGSGTQTRLGRALRAEKIPVPAGSADK</sequence>
<protein>
    <submittedName>
        <fullName evidence="2">Uncharacterized protein</fullName>
    </submittedName>
</protein>
<comment type="caution">
    <text evidence="2">The sequence shown here is derived from an EMBL/GenBank/DDBJ whole genome shotgun (WGS) entry which is preliminary data.</text>
</comment>
<accession>A0A8H6ZB95</accession>
<evidence type="ECO:0000313" key="3">
    <source>
        <dbReference type="Proteomes" id="UP000623467"/>
    </source>
</evidence>
<feature type="region of interest" description="Disordered" evidence="1">
    <location>
        <begin position="268"/>
        <end position="297"/>
    </location>
</feature>
<reference evidence="2" key="1">
    <citation type="submission" date="2020-05" db="EMBL/GenBank/DDBJ databases">
        <title>Mycena genomes resolve the evolution of fungal bioluminescence.</title>
        <authorList>
            <person name="Tsai I.J."/>
        </authorList>
    </citation>
    <scope>NUCLEOTIDE SEQUENCE</scope>
    <source>
        <strain evidence="2">160909Yilan</strain>
    </source>
</reference>
<feature type="region of interest" description="Disordered" evidence="1">
    <location>
        <begin position="64"/>
        <end position="100"/>
    </location>
</feature>
<feature type="region of interest" description="Disordered" evidence="1">
    <location>
        <begin position="1"/>
        <end position="26"/>
    </location>
</feature>
<keyword evidence="3" id="KW-1185">Reference proteome</keyword>
<evidence type="ECO:0000313" key="2">
    <source>
        <dbReference type="EMBL" id="KAF7374432.1"/>
    </source>
</evidence>
<organism evidence="2 3">
    <name type="scientific">Mycena sanguinolenta</name>
    <dbReference type="NCBI Taxonomy" id="230812"/>
    <lineage>
        <taxon>Eukaryota</taxon>
        <taxon>Fungi</taxon>
        <taxon>Dikarya</taxon>
        <taxon>Basidiomycota</taxon>
        <taxon>Agaricomycotina</taxon>
        <taxon>Agaricomycetes</taxon>
        <taxon>Agaricomycetidae</taxon>
        <taxon>Agaricales</taxon>
        <taxon>Marasmiineae</taxon>
        <taxon>Mycenaceae</taxon>
        <taxon>Mycena</taxon>
    </lineage>
</organism>
<evidence type="ECO:0000256" key="1">
    <source>
        <dbReference type="SAM" id="MobiDB-lite"/>
    </source>
</evidence>
<dbReference type="AlphaFoldDB" id="A0A8H6ZB95"/>
<dbReference type="EMBL" id="JACAZH010000002">
    <property type="protein sequence ID" value="KAF7374432.1"/>
    <property type="molecule type" value="Genomic_DNA"/>
</dbReference>